<reference evidence="2" key="1">
    <citation type="submission" date="2023-01" db="EMBL/GenBank/DDBJ databases">
        <title>The chitinases involved in constricting ring structure development in the nematode-trapping fungus Drechslerella dactyloides.</title>
        <authorList>
            <person name="Wang R."/>
            <person name="Zhang L."/>
            <person name="Tang P."/>
            <person name="Li S."/>
            <person name="Liang L."/>
        </authorList>
    </citation>
    <scope>NUCLEOTIDE SEQUENCE</scope>
    <source>
        <strain evidence="2">YMF1.00031</strain>
    </source>
</reference>
<keyword evidence="3" id="KW-1185">Reference proteome</keyword>
<protein>
    <submittedName>
        <fullName evidence="2">Uncharacterized protein</fullName>
    </submittedName>
</protein>
<sequence length="407" mass="46090">MPVTVHPSNVKAEEYRFNEFRAKDAAGVLRLPLQKGIPYKCKELLQSTFTQDLMSSRNITPSSSSFVNSAINAYSFHHHLVIRPDDVWITILTQFSFYVNKHAEELRSMFVAHEGKKELTITGGGERHTFDVGRMTVAMGELIQENVIDPDLRAWLIPEFSTTEANDKIVASAIMMATLQEYFTYTMMLLCGLPGVTLLGEKRDWEALLHKLDKFDTFGEETSRFANLLRPIIRRFVKCFDDPESQELKDFWMRVVEKTGGSGPTYLTGWITAFCFWNKKGEVQYQKAEAVPSFMGSPEGLTLDDQVYGTITEENVSEAYAYVPVKLDDNGVEFDTALVAGMVAVESRPTVERDEAWEAENRQRKSEGDGKERSGPVCSVIQPMSGWFFFEREDSGQEKPDDDLASL</sequence>
<evidence type="ECO:0000313" key="2">
    <source>
        <dbReference type="EMBL" id="KAJ6263108.1"/>
    </source>
</evidence>
<accession>A0AAD6NNA4</accession>
<dbReference type="AlphaFoldDB" id="A0AAD6NNA4"/>
<dbReference type="EMBL" id="JAQGDS010000002">
    <property type="protein sequence ID" value="KAJ6263108.1"/>
    <property type="molecule type" value="Genomic_DNA"/>
</dbReference>
<dbReference type="Pfam" id="PF14388">
    <property type="entry name" value="DUF4419"/>
    <property type="match status" value="1"/>
</dbReference>
<feature type="compositionally biased region" description="Basic and acidic residues" evidence="1">
    <location>
        <begin position="349"/>
        <end position="374"/>
    </location>
</feature>
<evidence type="ECO:0000256" key="1">
    <source>
        <dbReference type="SAM" id="MobiDB-lite"/>
    </source>
</evidence>
<gene>
    <name evidence="2" type="ORF">Dda_1667</name>
</gene>
<feature type="region of interest" description="Disordered" evidence="1">
    <location>
        <begin position="349"/>
        <end position="379"/>
    </location>
</feature>
<proteinExistence type="predicted"/>
<organism evidence="2 3">
    <name type="scientific">Drechslerella dactyloides</name>
    <name type="common">Nematode-trapping fungus</name>
    <name type="synonym">Arthrobotrys dactyloides</name>
    <dbReference type="NCBI Taxonomy" id="74499"/>
    <lineage>
        <taxon>Eukaryota</taxon>
        <taxon>Fungi</taxon>
        <taxon>Dikarya</taxon>
        <taxon>Ascomycota</taxon>
        <taxon>Pezizomycotina</taxon>
        <taxon>Orbiliomycetes</taxon>
        <taxon>Orbiliales</taxon>
        <taxon>Orbiliaceae</taxon>
        <taxon>Drechslerella</taxon>
    </lineage>
</organism>
<dbReference type="PANTHER" id="PTHR31252">
    <property type="entry name" value="DUF4419 DOMAIN-CONTAINING PROTEIN"/>
    <property type="match status" value="1"/>
</dbReference>
<dbReference type="PANTHER" id="PTHR31252:SF11">
    <property type="entry name" value="DUF4419 DOMAIN-CONTAINING PROTEIN"/>
    <property type="match status" value="1"/>
</dbReference>
<dbReference type="Proteomes" id="UP001221413">
    <property type="component" value="Unassembled WGS sequence"/>
</dbReference>
<name>A0AAD6NNA4_DREDA</name>
<dbReference type="InterPro" id="IPR025533">
    <property type="entry name" value="DUF4419"/>
</dbReference>
<evidence type="ECO:0000313" key="3">
    <source>
        <dbReference type="Proteomes" id="UP001221413"/>
    </source>
</evidence>
<comment type="caution">
    <text evidence="2">The sequence shown here is derived from an EMBL/GenBank/DDBJ whole genome shotgun (WGS) entry which is preliminary data.</text>
</comment>